<proteinExistence type="inferred from homology"/>
<evidence type="ECO:0000256" key="5">
    <source>
        <dbReference type="ARBA" id="ARBA00047846"/>
    </source>
</evidence>
<dbReference type="GO" id="GO:0004077">
    <property type="term" value="F:biotin--[biotin carboxyl-carrier protein] ligase activity"/>
    <property type="evidence" value="ECO:0007669"/>
    <property type="project" value="UniProtKB-UniRule"/>
</dbReference>
<dbReference type="SUPFAM" id="SSF55681">
    <property type="entry name" value="Class II aaRS and biotin synthetases"/>
    <property type="match status" value="1"/>
</dbReference>
<dbReference type="Pfam" id="PF08279">
    <property type="entry name" value="HTH_11"/>
    <property type="match status" value="1"/>
</dbReference>
<comment type="caution">
    <text evidence="6">Lacks conserved residue(s) required for the propagation of feature annotation.</text>
</comment>
<evidence type="ECO:0000256" key="4">
    <source>
        <dbReference type="ARBA" id="ARBA00023267"/>
    </source>
</evidence>
<evidence type="ECO:0000313" key="8">
    <source>
        <dbReference type="EMBL" id="MBB5347871.1"/>
    </source>
</evidence>
<dbReference type="AlphaFoldDB" id="A0A840V440"/>
<keyword evidence="4 6" id="KW-0092">Biotin</keyword>
<name>A0A840V440_9BACT</name>
<dbReference type="SUPFAM" id="SSF50037">
    <property type="entry name" value="C-terminal domain of transcriptional repressors"/>
    <property type="match status" value="1"/>
</dbReference>
<dbReference type="Gene3D" id="3.30.930.10">
    <property type="entry name" value="Bira Bifunctional Protein, Domain 2"/>
    <property type="match status" value="1"/>
</dbReference>
<comment type="catalytic activity">
    <reaction evidence="5 6">
        <text>biotin + L-lysyl-[protein] + ATP = N(6)-biotinyl-L-lysyl-[protein] + AMP + diphosphate + H(+)</text>
        <dbReference type="Rhea" id="RHEA:11756"/>
        <dbReference type="Rhea" id="RHEA-COMP:9752"/>
        <dbReference type="Rhea" id="RHEA-COMP:10505"/>
        <dbReference type="ChEBI" id="CHEBI:15378"/>
        <dbReference type="ChEBI" id="CHEBI:29969"/>
        <dbReference type="ChEBI" id="CHEBI:30616"/>
        <dbReference type="ChEBI" id="CHEBI:33019"/>
        <dbReference type="ChEBI" id="CHEBI:57586"/>
        <dbReference type="ChEBI" id="CHEBI:83144"/>
        <dbReference type="ChEBI" id="CHEBI:456215"/>
        <dbReference type="EC" id="6.3.4.15"/>
    </reaction>
</comment>
<dbReference type="InterPro" id="IPR003142">
    <property type="entry name" value="BPL_C"/>
</dbReference>
<dbReference type="GO" id="GO:0005737">
    <property type="term" value="C:cytoplasm"/>
    <property type="evidence" value="ECO:0007669"/>
    <property type="project" value="TreeGrafter"/>
</dbReference>
<dbReference type="Proteomes" id="UP000539642">
    <property type="component" value="Unassembled WGS sequence"/>
</dbReference>
<keyword evidence="6" id="KW-0678">Repressor</keyword>
<keyword evidence="9" id="KW-1185">Reference proteome</keyword>
<dbReference type="EC" id="6.3.4.15" evidence="6"/>
<keyword evidence="2 6" id="KW-0547">Nucleotide-binding</keyword>
<dbReference type="GO" id="GO:0005524">
    <property type="term" value="F:ATP binding"/>
    <property type="evidence" value="ECO:0007669"/>
    <property type="project" value="UniProtKB-UniRule"/>
</dbReference>
<evidence type="ECO:0000259" key="7">
    <source>
        <dbReference type="PROSITE" id="PS51733"/>
    </source>
</evidence>
<gene>
    <name evidence="6" type="primary">birA</name>
    <name evidence="8" type="ORF">HNQ81_001600</name>
</gene>
<dbReference type="Pfam" id="PF02237">
    <property type="entry name" value="BPL_C"/>
    <property type="match status" value="1"/>
</dbReference>
<dbReference type="EMBL" id="JACHEO010000007">
    <property type="protein sequence ID" value="MBB5347871.1"/>
    <property type="molecule type" value="Genomic_DNA"/>
</dbReference>
<comment type="function">
    <text evidence="6">Acts both as a biotin--[acetyl-CoA-carboxylase] ligase and a repressor.</text>
</comment>
<dbReference type="InterPro" id="IPR004143">
    <property type="entry name" value="BPL_LPL_catalytic"/>
</dbReference>
<comment type="similarity">
    <text evidence="6">Belongs to the biotin--protein ligase family.</text>
</comment>
<keyword evidence="1 6" id="KW-0436">Ligase</keyword>
<evidence type="ECO:0000256" key="3">
    <source>
        <dbReference type="ARBA" id="ARBA00022840"/>
    </source>
</evidence>
<feature type="DNA-binding region" description="H-T-H motif" evidence="6">
    <location>
        <begin position="18"/>
        <end position="37"/>
    </location>
</feature>
<dbReference type="InterPro" id="IPR045864">
    <property type="entry name" value="aa-tRNA-synth_II/BPL/LPL"/>
</dbReference>
<dbReference type="InterPro" id="IPR036388">
    <property type="entry name" value="WH-like_DNA-bd_sf"/>
</dbReference>
<dbReference type="InterPro" id="IPR030855">
    <property type="entry name" value="Bifunct_BirA"/>
</dbReference>
<dbReference type="GO" id="GO:0006355">
    <property type="term" value="P:regulation of DNA-templated transcription"/>
    <property type="evidence" value="ECO:0007669"/>
    <property type="project" value="UniProtKB-UniRule"/>
</dbReference>
<feature type="binding site" evidence="6">
    <location>
        <position position="106"/>
    </location>
    <ligand>
        <name>biotin</name>
        <dbReference type="ChEBI" id="CHEBI:57586"/>
    </ligand>
</feature>
<evidence type="ECO:0000256" key="1">
    <source>
        <dbReference type="ARBA" id="ARBA00022598"/>
    </source>
</evidence>
<reference evidence="8 9" key="1">
    <citation type="submission" date="2020-08" db="EMBL/GenBank/DDBJ databases">
        <title>Genomic Encyclopedia of Type Strains, Phase IV (KMG-IV): sequencing the most valuable type-strain genomes for metagenomic binning, comparative biology and taxonomic classification.</title>
        <authorList>
            <person name="Goeker M."/>
        </authorList>
    </citation>
    <scope>NUCLEOTIDE SEQUENCE [LARGE SCALE GENOMIC DNA]</scope>
    <source>
        <strain evidence="8 9">DSM 28570</strain>
    </source>
</reference>
<feature type="binding site" evidence="6">
    <location>
        <position position="176"/>
    </location>
    <ligand>
        <name>biotin</name>
        <dbReference type="ChEBI" id="CHEBI:57586"/>
    </ligand>
</feature>
<organism evidence="8 9">
    <name type="scientific">Desulfoprunum benzoelyticum</name>
    <dbReference type="NCBI Taxonomy" id="1506996"/>
    <lineage>
        <taxon>Bacteria</taxon>
        <taxon>Pseudomonadati</taxon>
        <taxon>Thermodesulfobacteriota</taxon>
        <taxon>Desulfobulbia</taxon>
        <taxon>Desulfobulbales</taxon>
        <taxon>Desulfobulbaceae</taxon>
        <taxon>Desulfoprunum</taxon>
    </lineage>
</organism>
<dbReference type="CDD" id="cd00090">
    <property type="entry name" value="HTH_ARSR"/>
    <property type="match status" value="1"/>
</dbReference>
<comment type="caution">
    <text evidence="8">The sequence shown here is derived from an EMBL/GenBank/DDBJ whole genome shotgun (WGS) entry which is preliminary data.</text>
</comment>
<evidence type="ECO:0000256" key="6">
    <source>
        <dbReference type="HAMAP-Rule" id="MF_00978"/>
    </source>
</evidence>
<dbReference type="InterPro" id="IPR013196">
    <property type="entry name" value="HTH_11"/>
</dbReference>
<protein>
    <recommendedName>
        <fullName evidence="6">Bifunctional ligase/repressor BirA</fullName>
    </recommendedName>
    <alternativeName>
        <fullName evidence="6">Biotin--[acetyl-CoA-carboxylase] ligase</fullName>
        <ecNumber evidence="6">6.3.4.15</ecNumber>
    </alternativeName>
    <alternativeName>
        <fullName evidence="6">Biotin--protein ligase</fullName>
    </alternativeName>
    <alternativeName>
        <fullName evidence="6">Biotin-[acetyl-CoA carboxylase] synthetase</fullName>
    </alternativeName>
</protein>
<dbReference type="CDD" id="cd16442">
    <property type="entry name" value="BPL"/>
    <property type="match status" value="1"/>
</dbReference>
<evidence type="ECO:0000313" key="9">
    <source>
        <dbReference type="Proteomes" id="UP000539642"/>
    </source>
</evidence>
<feature type="binding site" evidence="6">
    <location>
        <begin position="110"/>
        <end position="112"/>
    </location>
    <ligand>
        <name>biotin</name>
        <dbReference type="ChEBI" id="CHEBI:57586"/>
    </ligand>
</feature>
<dbReference type="RefSeq" id="WP_183350052.1">
    <property type="nucleotide sequence ID" value="NZ_JACHEO010000007.1"/>
</dbReference>
<keyword evidence="6" id="KW-0805">Transcription regulation</keyword>
<dbReference type="InterPro" id="IPR011991">
    <property type="entry name" value="ArsR-like_HTH"/>
</dbReference>
<keyword evidence="6" id="KW-0238">DNA-binding</keyword>
<dbReference type="HAMAP" id="MF_00978">
    <property type="entry name" value="Bifunct_BirA"/>
    <property type="match status" value="1"/>
</dbReference>
<accession>A0A840V440</accession>
<dbReference type="Gene3D" id="2.30.30.100">
    <property type="match status" value="1"/>
</dbReference>
<feature type="domain" description="BPL/LPL catalytic" evidence="7">
    <location>
        <begin position="56"/>
        <end position="245"/>
    </location>
</feature>
<dbReference type="PANTHER" id="PTHR12835:SF5">
    <property type="entry name" value="BIOTIN--PROTEIN LIGASE"/>
    <property type="match status" value="1"/>
</dbReference>
<sequence length="307" mass="34277">MKKRILEMLQKSSRPLSGPELSRELEVSRVAVWKHIDQLRQSGHEIESTAGGYRLVTVPDTPFPWLFGPRSALIHYYPELDSTMNRATELARAGCPSHTVVVADRQLQGRGRMQRQWDSGEGGLYFSIVVRPALPPRECPIINLAVALDLVATLARCCGITARVKWPNDLLVDGRKIAGILSQMEIEGDQVAFVNVGIGLNLNNEPEVADKPAVSALQLTGEKVNRAQVLADFLQRFETRMATFSRREVLRQWRERTVTLGRQVTITTLRDDCEGLAVDIDDEGGLIVELADGSRRTVFYGDCFHTL</sequence>
<keyword evidence="3 6" id="KW-0067">ATP-binding</keyword>
<dbReference type="InterPro" id="IPR004408">
    <property type="entry name" value="Biotin_CoA_COase_ligase"/>
</dbReference>
<dbReference type="PANTHER" id="PTHR12835">
    <property type="entry name" value="BIOTIN PROTEIN LIGASE"/>
    <property type="match status" value="1"/>
</dbReference>
<dbReference type="Gene3D" id="1.10.10.10">
    <property type="entry name" value="Winged helix-like DNA-binding domain superfamily/Winged helix DNA-binding domain"/>
    <property type="match status" value="1"/>
</dbReference>
<evidence type="ECO:0000256" key="2">
    <source>
        <dbReference type="ARBA" id="ARBA00022741"/>
    </source>
</evidence>
<dbReference type="InterPro" id="IPR036390">
    <property type="entry name" value="WH_DNA-bd_sf"/>
</dbReference>
<dbReference type="GO" id="GO:0003677">
    <property type="term" value="F:DNA binding"/>
    <property type="evidence" value="ECO:0007669"/>
    <property type="project" value="UniProtKB-UniRule"/>
</dbReference>
<dbReference type="Pfam" id="PF03099">
    <property type="entry name" value="BPL_LplA_LipB"/>
    <property type="match status" value="1"/>
</dbReference>
<dbReference type="SUPFAM" id="SSF46785">
    <property type="entry name" value="Winged helix' DNA-binding domain"/>
    <property type="match status" value="1"/>
</dbReference>
<dbReference type="PROSITE" id="PS51733">
    <property type="entry name" value="BPL_LPL_CATALYTIC"/>
    <property type="match status" value="1"/>
</dbReference>
<keyword evidence="6" id="KW-0804">Transcription</keyword>
<dbReference type="InterPro" id="IPR008988">
    <property type="entry name" value="Transcriptional_repressor_C"/>
</dbReference>
<dbReference type="NCBIfam" id="TIGR00121">
    <property type="entry name" value="birA_ligase"/>
    <property type="match status" value="1"/>
</dbReference>